<organism evidence="1 2">
    <name type="scientific">Zasmidium cellare ATCC 36951</name>
    <dbReference type="NCBI Taxonomy" id="1080233"/>
    <lineage>
        <taxon>Eukaryota</taxon>
        <taxon>Fungi</taxon>
        <taxon>Dikarya</taxon>
        <taxon>Ascomycota</taxon>
        <taxon>Pezizomycotina</taxon>
        <taxon>Dothideomycetes</taxon>
        <taxon>Dothideomycetidae</taxon>
        <taxon>Mycosphaerellales</taxon>
        <taxon>Mycosphaerellaceae</taxon>
        <taxon>Zasmidium</taxon>
    </lineage>
</organism>
<dbReference type="RefSeq" id="XP_033670457.1">
    <property type="nucleotide sequence ID" value="XM_033811989.1"/>
</dbReference>
<proteinExistence type="predicted"/>
<dbReference type="AlphaFoldDB" id="A0A6A6CTQ7"/>
<name>A0A6A6CTQ7_ZASCE</name>
<dbReference type="GeneID" id="54565261"/>
<protein>
    <submittedName>
        <fullName evidence="1">Uncharacterized protein</fullName>
    </submittedName>
</protein>
<dbReference type="EMBL" id="ML993587">
    <property type="protein sequence ID" value="KAF2169568.1"/>
    <property type="molecule type" value="Genomic_DNA"/>
</dbReference>
<dbReference type="Proteomes" id="UP000799537">
    <property type="component" value="Unassembled WGS sequence"/>
</dbReference>
<keyword evidence="2" id="KW-1185">Reference proteome</keyword>
<sequence length="233" mass="25507">MAAEVVVMRQSVLLCCWENERALEALAQCSPVAWPVIGPGGKVCGCSVAHTDPSSWWAAAVSRSRTQQQTSDNVQTTGRQRRWVSRVEGGEKGRRCGGPVEEAGAAMRCAAGSRQLEIHTTAQGKRGAEAMDFALLLAWPAAWKKLVPKSVRQLPSERLNHDCFRARNALLRVSAVAKNADVEQVWSAAIDSIFAPAAFYEGHLRVSQVVRIRPALPQSSCPPRTLNILRREQ</sequence>
<gene>
    <name evidence="1" type="ORF">M409DRAFT_52103</name>
</gene>
<accession>A0A6A6CTQ7</accession>
<evidence type="ECO:0000313" key="1">
    <source>
        <dbReference type="EMBL" id="KAF2169568.1"/>
    </source>
</evidence>
<evidence type="ECO:0000313" key="2">
    <source>
        <dbReference type="Proteomes" id="UP000799537"/>
    </source>
</evidence>
<reference evidence="1" key="1">
    <citation type="journal article" date="2020" name="Stud. Mycol.">
        <title>101 Dothideomycetes genomes: a test case for predicting lifestyles and emergence of pathogens.</title>
        <authorList>
            <person name="Haridas S."/>
            <person name="Albert R."/>
            <person name="Binder M."/>
            <person name="Bloem J."/>
            <person name="Labutti K."/>
            <person name="Salamov A."/>
            <person name="Andreopoulos B."/>
            <person name="Baker S."/>
            <person name="Barry K."/>
            <person name="Bills G."/>
            <person name="Bluhm B."/>
            <person name="Cannon C."/>
            <person name="Castanera R."/>
            <person name="Culley D."/>
            <person name="Daum C."/>
            <person name="Ezra D."/>
            <person name="Gonzalez J."/>
            <person name="Henrissat B."/>
            <person name="Kuo A."/>
            <person name="Liang C."/>
            <person name="Lipzen A."/>
            <person name="Lutzoni F."/>
            <person name="Magnuson J."/>
            <person name="Mondo S."/>
            <person name="Nolan M."/>
            <person name="Ohm R."/>
            <person name="Pangilinan J."/>
            <person name="Park H.-J."/>
            <person name="Ramirez L."/>
            <person name="Alfaro M."/>
            <person name="Sun H."/>
            <person name="Tritt A."/>
            <person name="Yoshinaga Y."/>
            <person name="Zwiers L.-H."/>
            <person name="Turgeon B."/>
            <person name="Goodwin S."/>
            <person name="Spatafora J."/>
            <person name="Crous P."/>
            <person name="Grigoriev I."/>
        </authorList>
    </citation>
    <scope>NUCLEOTIDE SEQUENCE</scope>
    <source>
        <strain evidence="1">ATCC 36951</strain>
    </source>
</reference>